<feature type="compositionally biased region" description="Polar residues" evidence="3">
    <location>
        <begin position="672"/>
        <end position="682"/>
    </location>
</feature>
<dbReference type="Gene3D" id="1.10.1170.10">
    <property type="entry name" value="Inhibitor Of Apoptosis Protein (2mihbC-IAP-1), Chain A"/>
    <property type="match status" value="2"/>
</dbReference>
<feature type="compositionally biased region" description="Basic and acidic residues" evidence="3">
    <location>
        <begin position="601"/>
        <end position="611"/>
    </location>
</feature>
<feature type="compositionally biased region" description="Low complexity" evidence="3">
    <location>
        <begin position="687"/>
        <end position="700"/>
    </location>
</feature>
<dbReference type="OMA" id="DEHYNRS"/>
<evidence type="ECO:0008006" key="6">
    <source>
        <dbReference type="Google" id="ProtNLM"/>
    </source>
</evidence>
<dbReference type="KEGG" id="pbl:PAAG_02182"/>
<feature type="compositionally biased region" description="Polar residues" evidence="3">
    <location>
        <begin position="626"/>
        <end position="643"/>
    </location>
</feature>
<feature type="compositionally biased region" description="Polar residues" evidence="3">
    <location>
        <begin position="439"/>
        <end position="450"/>
    </location>
</feature>
<dbReference type="AlphaFoldDB" id="C1GUI7"/>
<evidence type="ECO:0000256" key="1">
    <source>
        <dbReference type="ARBA" id="ARBA00022723"/>
    </source>
</evidence>
<dbReference type="EMBL" id="KN293995">
    <property type="protein sequence ID" value="EEH39993.2"/>
    <property type="molecule type" value="Genomic_DNA"/>
</dbReference>
<dbReference type="Pfam" id="PF00653">
    <property type="entry name" value="BIR"/>
    <property type="match status" value="2"/>
</dbReference>
<reference evidence="4 5" key="1">
    <citation type="journal article" date="2011" name="PLoS Genet.">
        <title>Comparative genomic analysis of human fungal pathogens causing paracoccidioidomycosis.</title>
        <authorList>
            <person name="Desjardins C.A."/>
            <person name="Champion M.D."/>
            <person name="Holder J.W."/>
            <person name="Muszewska A."/>
            <person name="Goldberg J."/>
            <person name="Bailao A.M."/>
            <person name="Brigido M.M."/>
            <person name="Ferreira M.E."/>
            <person name="Garcia A.M."/>
            <person name="Grynberg M."/>
            <person name="Gujja S."/>
            <person name="Heiman D.I."/>
            <person name="Henn M.R."/>
            <person name="Kodira C.D."/>
            <person name="Leon-Narvaez H."/>
            <person name="Longo L.V."/>
            <person name="Ma L.J."/>
            <person name="Malavazi I."/>
            <person name="Matsuo A.L."/>
            <person name="Morais F.V."/>
            <person name="Pereira M."/>
            <person name="Rodriguez-Brito S."/>
            <person name="Sakthikumar S."/>
            <person name="Salem-Izacc S.M."/>
            <person name="Sykes S.M."/>
            <person name="Teixeira M.M."/>
            <person name="Vallejo M.C."/>
            <person name="Walter M.E."/>
            <person name="Yandava C."/>
            <person name="Young S."/>
            <person name="Zeng Q."/>
            <person name="Zucker J."/>
            <person name="Felipe M.S."/>
            <person name="Goldman G.H."/>
            <person name="Haas B.J."/>
            <person name="McEwen J.G."/>
            <person name="Nino-Vega G."/>
            <person name="Puccia R."/>
            <person name="San-Blas G."/>
            <person name="Soares C.M."/>
            <person name="Birren B.W."/>
            <person name="Cuomo C.A."/>
        </authorList>
    </citation>
    <scope>NUCLEOTIDE SEQUENCE [LARGE SCALE GENOMIC DNA]</scope>
    <source>
        <strain evidence="5">ATCC MYA-826 / Pb01</strain>
    </source>
</reference>
<keyword evidence="1" id="KW-0479">Metal-binding</keyword>
<accession>C1GUI7</accession>
<keyword evidence="2" id="KW-0862">Zinc</keyword>
<dbReference type="SMART" id="SM00238">
    <property type="entry name" value="BIR"/>
    <property type="match status" value="2"/>
</dbReference>
<name>C1GUI7_PARBA</name>
<dbReference type="InterPro" id="IPR051190">
    <property type="entry name" value="Baculoviral_IAP"/>
</dbReference>
<gene>
    <name evidence="4" type="ORF">PAAG_02182</name>
</gene>
<dbReference type="PANTHER" id="PTHR46771:SF5">
    <property type="entry name" value="DETERIN"/>
    <property type="match status" value="1"/>
</dbReference>
<evidence type="ECO:0000313" key="5">
    <source>
        <dbReference type="Proteomes" id="UP000002059"/>
    </source>
</evidence>
<dbReference type="RefSeq" id="XP_015701567.1">
    <property type="nucleotide sequence ID" value="XM_015844563.1"/>
</dbReference>
<dbReference type="OrthoDB" id="2196114at2759"/>
<dbReference type="GeneID" id="9099439"/>
<keyword evidence="5" id="KW-1185">Reference proteome</keyword>
<dbReference type="VEuPathDB" id="FungiDB:PAAG_02182"/>
<dbReference type="CDD" id="cd00022">
    <property type="entry name" value="BIR"/>
    <property type="match status" value="2"/>
</dbReference>
<dbReference type="HOGENOM" id="CLU_010318_1_0_1"/>
<dbReference type="PANTHER" id="PTHR46771">
    <property type="entry name" value="DETERIN"/>
    <property type="match status" value="1"/>
</dbReference>
<feature type="compositionally biased region" description="Basic residues" evidence="3">
    <location>
        <begin position="256"/>
        <end position="271"/>
    </location>
</feature>
<dbReference type="eggNOG" id="KOG1101">
    <property type="taxonomic scope" value="Eukaryota"/>
</dbReference>
<feature type="compositionally biased region" description="Basic residues" evidence="3">
    <location>
        <begin position="208"/>
        <end position="217"/>
    </location>
</feature>
<feature type="region of interest" description="Disordered" evidence="3">
    <location>
        <begin position="423"/>
        <end position="731"/>
    </location>
</feature>
<dbReference type="InterPro" id="IPR001370">
    <property type="entry name" value="BIR_rpt"/>
</dbReference>
<feature type="region of interest" description="Disordered" evidence="3">
    <location>
        <begin position="208"/>
        <end position="402"/>
    </location>
</feature>
<dbReference type="Proteomes" id="UP000002059">
    <property type="component" value="Partially assembled WGS sequence"/>
</dbReference>
<feature type="compositionally biased region" description="Polar residues" evidence="3">
    <location>
        <begin position="278"/>
        <end position="290"/>
    </location>
</feature>
<feature type="compositionally biased region" description="Basic residues" evidence="3">
    <location>
        <begin position="467"/>
        <end position="489"/>
    </location>
</feature>
<feature type="compositionally biased region" description="Basic and acidic residues" evidence="3">
    <location>
        <begin position="423"/>
        <end position="438"/>
    </location>
</feature>
<evidence type="ECO:0000256" key="3">
    <source>
        <dbReference type="SAM" id="MobiDB-lite"/>
    </source>
</evidence>
<evidence type="ECO:0000313" key="4">
    <source>
        <dbReference type="EMBL" id="EEH39993.2"/>
    </source>
</evidence>
<evidence type="ECO:0000256" key="2">
    <source>
        <dbReference type="ARBA" id="ARBA00022833"/>
    </source>
</evidence>
<dbReference type="SUPFAM" id="SSF57924">
    <property type="entry name" value="Inhibitor of apoptosis (IAP) repeat"/>
    <property type="match status" value="2"/>
</dbReference>
<proteinExistence type="predicted"/>
<feature type="compositionally biased region" description="Polar residues" evidence="3">
    <location>
        <begin position="714"/>
        <end position="731"/>
    </location>
</feature>
<dbReference type="PROSITE" id="PS50143">
    <property type="entry name" value="BIR_REPEAT_2"/>
    <property type="match status" value="2"/>
</dbReference>
<dbReference type="GO" id="GO:0046872">
    <property type="term" value="F:metal ion binding"/>
    <property type="evidence" value="ECO:0007669"/>
    <property type="project" value="UniProtKB-KW"/>
</dbReference>
<dbReference type="STRING" id="502779.C1GUI7"/>
<sequence>MSGIGMETVAARLASFYASNQSAQDGGLSDAKITEHVSWPHERPVPEDLAQAGFYFKPTALSPDNTACFLCERALDGWEEDDDPITEHLKHSSECGWAVIMNIVRQSSNPAEIEDPTSARIVEARRATFALLWPHEGKRGWICKTEKLVEAGWYYCAHEESDDFVSCAYCKLSLDGWEPKDDPFEEHYRRSSDCSFFHFASKKPAKVTRGKKSRISKSSRLSAQSVSTTVSEAPTVDLDDEIDQSALSQSTTKAPKAARKPTKSKGRKTKSKKGDAVETSSQADMDSNNGDAAELSQPKKTTRGKKRDSDAMNEADELQSEKDYTSSEPSAKRRTTRSESTTANRPASMAIDRTNLVTPDEQPAIMEEKQPRARKPKRVSLTARKPSVVSNASLKPKIPDDSEIDSQLEAGLSADIEVEGKLASEHERIVDNTEEGRRISTSSAASTQPSRPAVIETSDLEGEVHIKIQKGQRKKNGVKKKPASKKISRVRAEQAPVITATDEVENANYEPPPIDTLQSTSKETIGSDLVMEDAVVNDDREDESHRNPQPNNVPKKVGRPKGSVANSKKSKKKPQGNEPAVTEESVYMPSDLHESPTPTKSKVDPHVDQENQKTTTIPQKVAFEASGNQVASSLRNGAQQEVNSPGMFERPSERIERASNNPIPPTGPVHGSTPSPSPQSSDAENHPPSSRPSTNRPTSSLGNSKPQITFMPLATSTPNNSPSKIHSRSGQLITSCPWNPVDPEEIFLSDSMNKENANINDLLHSVKGDLTSPEKKMTVEEWIMWNAKKGEAKLRSECERLVGIFEREGGRAMMALEGIECAD</sequence>
<organism evidence="4 5">
    <name type="scientific">Paracoccidioides lutzii (strain ATCC MYA-826 / Pb01)</name>
    <name type="common">Paracoccidioides brasiliensis</name>
    <dbReference type="NCBI Taxonomy" id="502779"/>
    <lineage>
        <taxon>Eukaryota</taxon>
        <taxon>Fungi</taxon>
        <taxon>Dikarya</taxon>
        <taxon>Ascomycota</taxon>
        <taxon>Pezizomycotina</taxon>
        <taxon>Eurotiomycetes</taxon>
        <taxon>Eurotiomycetidae</taxon>
        <taxon>Onygenales</taxon>
        <taxon>Ajellomycetaceae</taxon>
        <taxon>Paracoccidioides</taxon>
    </lineage>
</organism>
<protein>
    <recommendedName>
        <fullName evidence="6">Chromosome segregation protein BIR1</fullName>
    </recommendedName>
</protein>